<feature type="region of interest" description="Disordered" evidence="1">
    <location>
        <begin position="36"/>
        <end position="186"/>
    </location>
</feature>
<keyword evidence="3" id="KW-1185">Reference proteome</keyword>
<evidence type="ECO:0000256" key="1">
    <source>
        <dbReference type="SAM" id="MobiDB-lite"/>
    </source>
</evidence>
<name>A0A4S4LXQ9_9AGAM</name>
<feature type="compositionally biased region" description="Polar residues" evidence="1">
    <location>
        <begin position="80"/>
        <end position="100"/>
    </location>
</feature>
<comment type="caution">
    <text evidence="2">The sequence shown here is derived from an EMBL/GenBank/DDBJ whole genome shotgun (WGS) entry which is preliminary data.</text>
</comment>
<dbReference type="AlphaFoldDB" id="A0A4S4LXQ9"/>
<dbReference type="EMBL" id="SGPL01000112">
    <property type="protein sequence ID" value="THH17426.1"/>
    <property type="molecule type" value="Genomic_DNA"/>
</dbReference>
<feature type="compositionally biased region" description="Polar residues" evidence="1">
    <location>
        <begin position="109"/>
        <end position="133"/>
    </location>
</feature>
<evidence type="ECO:0000313" key="3">
    <source>
        <dbReference type="Proteomes" id="UP000310158"/>
    </source>
</evidence>
<dbReference type="OrthoDB" id="5971719at2759"/>
<evidence type="ECO:0000313" key="2">
    <source>
        <dbReference type="EMBL" id="THH17426.1"/>
    </source>
</evidence>
<feature type="non-terminal residue" evidence="2">
    <location>
        <position position="1"/>
    </location>
</feature>
<gene>
    <name evidence="2" type="ORF">EW146_g3389</name>
</gene>
<organism evidence="2 3">
    <name type="scientific">Bondarzewia mesenterica</name>
    <dbReference type="NCBI Taxonomy" id="1095465"/>
    <lineage>
        <taxon>Eukaryota</taxon>
        <taxon>Fungi</taxon>
        <taxon>Dikarya</taxon>
        <taxon>Basidiomycota</taxon>
        <taxon>Agaricomycotina</taxon>
        <taxon>Agaricomycetes</taxon>
        <taxon>Russulales</taxon>
        <taxon>Bondarzewiaceae</taxon>
        <taxon>Bondarzewia</taxon>
    </lineage>
</organism>
<feature type="compositionally biased region" description="Polar residues" evidence="1">
    <location>
        <begin position="36"/>
        <end position="60"/>
    </location>
</feature>
<protein>
    <submittedName>
        <fullName evidence="2">Uncharacterized protein</fullName>
    </submittedName>
</protein>
<feature type="compositionally biased region" description="Gly residues" evidence="1">
    <location>
        <begin position="174"/>
        <end position="186"/>
    </location>
</feature>
<accession>A0A4S4LXQ9</accession>
<reference evidence="2 3" key="1">
    <citation type="submission" date="2019-02" db="EMBL/GenBank/DDBJ databases">
        <title>Genome sequencing of the rare red list fungi Bondarzewia mesenterica.</title>
        <authorList>
            <person name="Buettner E."/>
            <person name="Kellner H."/>
        </authorList>
    </citation>
    <scope>NUCLEOTIDE SEQUENCE [LARGE SCALE GENOMIC DNA]</scope>
    <source>
        <strain evidence="2 3">DSM 108281</strain>
    </source>
</reference>
<dbReference type="Proteomes" id="UP000310158">
    <property type="component" value="Unassembled WGS sequence"/>
</dbReference>
<proteinExistence type="predicted"/>
<sequence length="186" mass="19411">QPLIPTTTGFTGFFPTRASPFQQQQQQPSFLTAQPTGFAQPLFSQQTGFPTSGPLLSQPTGAPGAGQFGAFGSAPLLPPSYQNTSGSFGQIQPRLTTMHTGPTGFNPGFGQSFNNGMQQPPSAAPQSKDTTPANIFAQMKAGTFANDSAPQSSDKYDALRVNPSPLTAQPTGWGYPGFPGGYGGYQ</sequence>